<keyword evidence="7" id="KW-1185">Reference proteome</keyword>
<keyword evidence="3 5" id="KW-1133">Transmembrane helix</keyword>
<accession>A0A081KF51</accession>
<feature type="transmembrane region" description="Helical" evidence="5">
    <location>
        <begin position="20"/>
        <end position="38"/>
    </location>
</feature>
<evidence type="ECO:0000313" key="6">
    <source>
        <dbReference type="EMBL" id="KEI72777.1"/>
    </source>
</evidence>
<sequence>MHKTGLSVRLRKVPTPLGGLALGIASLGSLWAFVLPLYAEWFKLASAFVGGILVLAIILKFVTNPDLFREDLAHPVISSVMPTCAMATMVIAQSLLSVLPVFARGLWLLAVIVHLLLFIGFTVHRLIDFRLHHMVPSWFVPPVGIIVAAVTSAGMGHEKLVFILFVFGLCCYFIKLPVMLYRLIFRETIPDAALPTFAIMAAPASLSLAGYLSITDQPNYLLVAVLLPLAIFMTSLVYVAFVRLLRLPFSPGYAAFTFPMVIGATALFKLADILNQQGYQKVCDVINNLAGFELLVATVIVLYVAIRYLWFYFSPRHS</sequence>
<feature type="transmembrane region" description="Helical" evidence="5">
    <location>
        <begin position="220"/>
        <end position="241"/>
    </location>
</feature>
<keyword evidence="4 5" id="KW-0472">Membrane</keyword>
<proteinExistence type="predicted"/>
<name>A0A081KF51_9GAMM</name>
<evidence type="ECO:0000256" key="3">
    <source>
        <dbReference type="ARBA" id="ARBA00022989"/>
    </source>
</evidence>
<dbReference type="CDD" id="cd09325">
    <property type="entry name" value="TDT_C4-dicarb_trans"/>
    <property type="match status" value="1"/>
</dbReference>
<feature type="transmembrane region" description="Helical" evidence="5">
    <location>
        <begin position="75"/>
        <end position="96"/>
    </location>
</feature>
<dbReference type="Pfam" id="PF03595">
    <property type="entry name" value="SLAC1"/>
    <property type="match status" value="1"/>
</dbReference>
<feature type="transmembrane region" description="Helical" evidence="5">
    <location>
        <begin position="44"/>
        <end position="63"/>
    </location>
</feature>
<evidence type="ECO:0000313" key="7">
    <source>
        <dbReference type="Proteomes" id="UP000027997"/>
    </source>
</evidence>
<dbReference type="EMBL" id="JOJP01000001">
    <property type="protein sequence ID" value="KEI72777.1"/>
    <property type="molecule type" value="Genomic_DNA"/>
</dbReference>
<comment type="caution">
    <text evidence="6">The sequence shown here is derived from an EMBL/GenBank/DDBJ whole genome shotgun (WGS) entry which is preliminary data.</text>
</comment>
<dbReference type="PANTHER" id="PTHR37955">
    <property type="entry name" value="TELLURITE RESISTANCE PROTEIN TEHA"/>
    <property type="match status" value="1"/>
</dbReference>
<protein>
    <submittedName>
        <fullName evidence="6">C4-dicarboxylate ABC transporter</fullName>
    </submittedName>
</protein>
<dbReference type="AlphaFoldDB" id="A0A081KF51"/>
<dbReference type="STRING" id="305900.GV64_20485"/>
<dbReference type="Gene3D" id="1.50.10.150">
    <property type="entry name" value="Voltage-dependent anion channel"/>
    <property type="match status" value="1"/>
</dbReference>
<comment type="subcellular location">
    <subcellularLocation>
        <location evidence="1">Membrane</location>
        <topology evidence="1">Multi-pass membrane protein</topology>
    </subcellularLocation>
</comment>
<gene>
    <name evidence="6" type="ORF">GV64_20485</name>
</gene>
<feature type="transmembrane region" description="Helical" evidence="5">
    <location>
        <begin position="160"/>
        <end position="181"/>
    </location>
</feature>
<dbReference type="eggNOG" id="COG1275">
    <property type="taxonomic scope" value="Bacteria"/>
</dbReference>
<dbReference type="InterPro" id="IPR038665">
    <property type="entry name" value="Voltage-dep_anion_channel_sf"/>
</dbReference>
<dbReference type="InterPro" id="IPR004695">
    <property type="entry name" value="SLAC1/Mae1/Ssu1/TehA"/>
</dbReference>
<dbReference type="PANTHER" id="PTHR37955:SF1">
    <property type="entry name" value="DEP DOMAIN-CONTAINING PROTEIN"/>
    <property type="match status" value="1"/>
</dbReference>
<feature type="transmembrane region" description="Helical" evidence="5">
    <location>
        <begin position="102"/>
        <end position="123"/>
    </location>
</feature>
<dbReference type="GO" id="GO:0005886">
    <property type="term" value="C:plasma membrane"/>
    <property type="evidence" value="ECO:0007669"/>
    <property type="project" value="TreeGrafter"/>
</dbReference>
<keyword evidence="2 5" id="KW-0812">Transmembrane</keyword>
<evidence type="ECO:0000256" key="4">
    <source>
        <dbReference type="ARBA" id="ARBA00023136"/>
    </source>
</evidence>
<feature type="transmembrane region" description="Helical" evidence="5">
    <location>
        <begin position="253"/>
        <end position="274"/>
    </location>
</feature>
<dbReference type="InterPro" id="IPR052951">
    <property type="entry name" value="Tellurite_res_ion_channel"/>
</dbReference>
<feature type="transmembrane region" description="Helical" evidence="5">
    <location>
        <begin position="294"/>
        <end position="313"/>
    </location>
</feature>
<feature type="transmembrane region" description="Helical" evidence="5">
    <location>
        <begin position="193"/>
        <end position="214"/>
    </location>
</feature>
<reference evidence="6 7" key="1">
    <citation type="submission" date="2014-06" db="EMBL/GenBank/DDBJ databases">
        <title>Whole Genome Sequences of Three Symbiotic Endozoicomonas Bacteria.</title>
        <authorList>
            <person name="Neave M.J."/>
            <person name="Apprill A."/>
            <person name="Voolstra C.R."/>
        </authorList>
    </citation>
    <scope>NUCLEOTIDE SEQUENCE [LARGE SCALE GENOMIC DNA]</scope>
    <source>
        <strain evidence="6 7">DSM 22380</strain>
    </source>
</reference>
<dbReference type="Proteomes" id="UP000027997">
    <property type="component" value="Unassembled WGS sequence"/>
</dbReference>
<dbReference type="GO" id="GO:0046583">
    <property type="term" value="F:monoatomic cation efflux transmembrane transporter activity"/>
    <property type="evidence" value="ECO:0007669"/>
    <property type="project" value="TreeGrafter"/>
</dbReference>
<evidence type="ECO:0000256" key="1">
    <source>
        <dbReference type="ARBA" id="ARBA00004141"/>
    </source>
</evidence>
<organism evidence="6 7">
    <name type="scientific">Endozoicomonas elysicola</name>
    <dbReference type="NCBI Taxonomy" id="305900"/>
    <lineage>
        <taxon>Bacteria</taxon>
        <taxon>Pseudomonadati</taxon>
        <taxon>Pseudomonadota</taxon>
        <taxon>Gammaproteobacteria</taxon>
        <taxon>Oceanospirillales</taxon>
        <taxon>Endozoicomonadaceae</taxon>
        <taxon>Endozoicomonas</taxon>
    </lineage>
</organism>
<evidence type="ECO:0000256" key="5">
    <source>
        <dbReference type="SAM" id="Phobius"/>
    </source>
</evidence>
<evidence type="ECO:0000256" key="2">
    <source>
        <dbReference type="ARBA" id="ARBA00022692"/>
    </source>
</evidence>
<feature type="transmembrane region" description="Helical" evidence="5">
    <location>
        <begin position="135"/>
        <end position="154"/>
    </location>
</feature>